<accession>A0A182QXE6</accession>
<evidence type="ECO:0000313" key="1">
    <source>
        <dbReference type="EnsemblMetazoa" id="AFAF018787-PA"/>
    </source>
</evidence>
<proteinExistence type="predicted"/>
<dbReference type="Proteomes" id="UP000075886">
    <property type="component" value="Unassembled WGS sequence"/>
</dbReference>
<dbReference type="AlphaFoldDB" id="A0A182QXE6"/>
<evidence type="ECO:0000313" key="2">
    <source>
        <dbReference type="Proteomes" id="UP000075886"/>
    </source>
</evidence>
<dbReference type="EnsemblMetazoa" id="AFAF018787-RA">
    <property type="protein sequence ID" value="AFAF018787-PA"/>
    <property type="gene ID" value="AFAF018787"/>
</dbReference>
<reference evidence="2" key="1">
    <citation type="submission" date="2014-01" db="EMBL/GenBank/DDBJ databases">
        <title>The Genome Sequence of Anopheles farauti FAR1 (V2).</title>
        <authorList>
            <consortium name="The Broad Institute Genomics Platform"/>
            <person name="Neafsey D.E."/>
            <person name="Besansky N."/>
            <person name="Howell P."/>
            <person name="Walton C."/>
            <person name="Young S.K."/>
            <person name="Zeng Q."/>
            <person name="Gargeya S."/>
            <person name="Fitzgerald M."/>
            <person name="Haas B."/>
            <person name="Abouelleil A."/>
            <person name="Allen A.W."/>
            <person name="Alvarado L."/>
            <person name="Arachchi H.M."/>
            <person name="Berlin A.M."/>
            <person name="Chapman S.B."/>
            <person name="Gainer-Dewar J."/>
            <person name="Goldberg J."/>
            <person name="Griggs A."/>
            <person name="Gujja S."/>
            <person name="Hansen M."/>
            <person name="Howarth C."/>
            <person name="Imamovic A."/>
            <person name="Ireland A."/>
            <person name="Larimer J."/>
            <person name="McCowan C."/>
            <person name="Murphy C."/>
            <person name="Pearson M."/>
            <person name="Poon T.W."/>
            <person name="Priest M."/>
            <person name="Roberts A."/>
            <person name="Saif S."/>
            <person name="Shea T."/>
            <person name="Sisk P."/>
            <person name="Sykes S."/>
            <person name="Wortman J."/>
            <person name="Nusbaum C."/>
            <person name="Birren B."/>
        </authorList>
    </citation>
    <scope>NUCLEOTIDE SEQUENCE [LARGE SCALE GENOMIC DNA]</scope>
    <source>
        <strain evidence="2">FAR1</strain>
    </source>
</reference>
<sequence length="123" mass="13798">MPCVCVRVCVRVTTHTRAYFCAYNPISCTCACVSVTICVFVLENPDRPLVKGLQLNSYQAGFSLHARRHVATDAELCVIFVSNFRPFEGRCSENYCTKENRKTNDTFKTIHQSKPNASSGLCH</sequence>
<reference evidence="1" key="2">
    <citation type="submission" date="2020-05" db="UniProtKB">
        <authorList>
            <consortium name="EnsemblMetazoa"/>
        </authorList>
    </citation>
    <scope>IDENTIFICATION</scope>
    <source>
        <strain evidence="1">FAR1</strain>
    </source>
</reference>
<keyword evidence="2" id="KW-1185">Reference proteome</keyword>
<dbReference type="EMBL" id="AXCN02001098">
    <property type="status" value="NOT_ANNOTATED_CDS"/>
    <property type="molecule type" value="Genomic_DNA"/>
</dbReference>
<protein>
    <submittedName>
        <fullName evidence="1">Uncharacterized protein</fullName>
    </submittedName>
</protein>
<dbReference type="VEuPathDB" id="VectorBase:AFAF018787"/>
<organism evidence="1 2">
    <name type="scientific">Anopheles farauti</name>
    <dbReference type="NCBI Taxonomy" id="69004"/>
    <lineage>
        <taxon>Eukaryota</taxon>
        <taxon>Metazoa</taxon>
        <taxon>Ecdysozoa</taxon>
        <taxon>Arthropoda</taxon>
        <taxon>Hexapoda</taxon>
        <taxon>Insecta</taxon>
        <taxon>Pterygota</taxon>
        <taxon>Neoptera</taxon>
        <taxon>Endopterygota</taxon>
        <taxon>Diptera</taxon>
        <taxon>Nematocera</taxon>
        <taxon>Culicoidea</taxon>
        <taxon>Culicidae</taxon>
        <taxon>Anophelinae</taxon>
        <taxon>Anopheles</taxon>
    </lineage>
</organism>
<name>A0A182QXE6_9DIPT</name>